<feature type="region of interest" description="Disordered" evidence="1">
    <location>
        <begin position="585"/>
        <end position="623"/>
    </location>
</feature>
<keyword evidence="3" id="KW-1185">Reference proteome</keyword>
<feature type="compositionally biased region" description="Low complexity" evidence="1">
    <location>
        <begin position="567"/>
        <end position="578"/>
    </location>
</feature>
<feature type="compositionally biased region" description="Basic and acidic residues" evidence="1">
    <location>
        <begin position="43"/>
        <end position="55"/>
    </location>
</feature>
<gene>
    <name evidence="2" type="ORF">QCA50_006895</name>
</gene>
<dbReference type="AlphaFoldDB" id="A0AAW0GKZ0"/>
<feature type="region of interest" description="Disordered" evidence="1">
    <location>
        <begin position="150"/>
        <end position="181"/>
    </location>
</feature>
<accession>A0AAW0GKZ0</accession>
<feature type="compositionally biased region" description="Basic and acidic residues" evidence="1">
    <location>
        <begin position="150"/>
        <end position="172"/>
    </location>
</feature>
<proteinExistence type="predicted"/>
<feature type="region of interest" description="Disordered" evidence="1">
    <location>
        <begin position="559"/>
        <end position="578"/>
    </location>
</feature>
<feature type="compositionally biased region" description="Basic residues" evidence="1">
    <location>
        <begin position="327"/>
        <end position="336"/>
    </location>
</feature>
<comment type="caution">
    <text evidence="2">The sequence shown here is derived from an EMBL/GenBank/DDBJ whole genome shotgun (WGS) entry which is preliminary data.</text>
</comment>
<feature type="region of interest" description="Disordered" evidence="1">
    <location>
        <begin position="1"/>
        <end position="57"/>
    </location>
</feature>
<dbReference type="EMBL" id="JASBNA010000007">
    <property type="protein sequence ID" value="KAK7690241.1"/>
    <property type="molecule type" value="Genomic_DNA"/>
</dbReference>
<feature type="region of interest" description="Disordered" evidence="1">
    <location>
        <begin position="645"/>
        <end position="671"/>
    </location>
</feature>
<protein>
    <submittedName>
        <fullName evidence="2">Uncharacterized protein</fullName>
    </submittedName>
</protein>
<organism evidence="2 3">
    <name type="scientific">Cerrena zonata</name>
    <dbReference type="NCBI Taxonomy" id="2478898"/>
    <lineage>
        <taxon>Eukaryota</taxon>
        <taxon>Fungi</taxon>
        <taxon>Dikarya</taxon>
        <taxon>Basidiomycota</taxon>
        <taxon>Agaricomycotina</taxon>
        <taxon>Agaricomycetes</taxon>
        <taxon>Polyporales</taxon>
        <taxon>Cerrenaceae</taxon>
        <taxon>Cerrena</taxon>
    </lineage>
</organism>
<evidence type="ECO:0000313" key="3">
    <source>
        <dbReference type="Proteomes" id="UP001385951"/>
    </source>
</evidence>
<feature type="compositionally biased region" description="Basic and acidic residues" evidence="1">
    <location>
        <begin position="1"/>
        <end position="11"/>
    </location>
</feature>
<sequence>MSDNKKPESSFHHSRGFNRSRGGHSRASAHAHRFEPYSNPGPDRYDHHHHDGGDHRIHRTSPQWVARHPLGFHHDRGCEQCAQQRRHVTEAIRTEPELAARIAQASLDDPEALRAEVEDARRNWSLCQDDLEDCERELDNTWRELERVQSEIGEERRRRDQAPSTTPRERAPRQAGTLSNPAIQLDSARQTIGLLQQQLAEAGRARDNYRLHTEELTTHLLRLGHSVVAASGADASTTLPRPFFSVTNPAPGGNPSYVVPNQDADVEMGDGNTAPPSYQNRTFVLGSTGALTRQRADIFDMSTDEGEEVESDEEDFDDDGDIGRPKASSKGKKGKMVAKLPPLPPTAGALASRPQDRPTPAGPRADRRNWPVPRASWDSNPLPADRERWGDESSRARGSDIGPGIDQHTSRGGVRGGRNRPPAPPARLVARNLPIQHIEFNGIPWVARRIPREPIVASLHGQEKYEHERTRGLNAPRPALQPGEIPPGFVAANVTTSEVLRNLMERASVPTNPGARDVVDILGDLRNVAGRALHPRHELENIVMNEYIGKPAWAGGKAHLKQNKKGATAAPPSSTAPAAIETNLPIPAEGSIPDPAPTTEDTLMDTDLDGPVSSRGPTSQGMVPRVEEAAAPASELELGLVGNNAPGVEGSTETTTSPVHTNPPDSAMSTPGTSSIEGMILEGFNIPDPDLAREFMTLLDSAESPLQRPDPTLWEEFVTHRPGMSIFGIPMDNLMDNHRQLRRGFLAVVRRTPRPRSIHSAYLAIQALRDHWVEHPGFVAALPGSNTEMTTDEFTDPSRIVSHLTTHGVHPNELDDITSLLNYVRDASQ</sequence>
<reference evidence="2 3" key="1">
    <citation type="submission" date="2022-09" db="EMBL/GenBank/DDBJ databases">
        <authorList>
            <person name="Palmer J.M."/>
        </authorList>
    </citation>
    <scope>NUCLEOTIDE SEQUENCE [LARGE SCALE GENOMIC DNA]</scope>
    <source>
        <strain evidence="2 3">DSM 7382</strain>
    </source>
</reference>
<feature type="compositionally biased region" description="Polar residues" evidence="1">
    <location>
        <begin position="651"/>
        <end position="671"/>
    </location>
</feature>
<feature type="compositionally biased region" description="Acidic residues" evidence="1">
    <location>
        <begin position="302"/>
        <end position="320"/>
    </location>
</feature>
<feature type="compositionally biased region" description="Basic and acidic residues" evidence="1">
    <location>
        <begin position="384"/>
        <end position="398"/>
    </location>
</feature>
<evidence type="ECO:0000313" key="2">
    <source>
        <dbReference type="EMBL" id="KAK7690241.1"/>
    </source>
</evidence>
<feature type="region of interest" description="Disordered" evidence="1">
    <location>
        <begin position="302"/>
        <end position="424"/>
    </location>
</feature>
<name>A0AAW0GKZ0_9APHY</name>
<evidence type="ECO:0000256" key="1">
    <source>
        <dbReference type="SAM" id="MobiDB-lite"/>
    </source>
</evidence>
<feature type="compositionally biased region" description="Basic residues" evidence="1">
    <location>
        <begin position="12"/>
        <end position="31"/>
    </location>
</feature>
<dbReference type="Proteomes" id="UP001385951">
    <property type="component" value="Unassembled WGS sequence"/>
</dbReference>